<dbReference type="Gene3D" id="3.90.550.10">
    <property type="entry name" value="Spore Coat Polysaccharide Biosynthesis Protein SpsA, Chain A"/>
    <property type="match status" value="1"/>
</dbReference>
<dbReference type="InterPro" id="IPR029044">
    <property type="entry name" value="Nucleotide-diphossugar_trans"/>
</dbReference>
<dbReference type="EMBL" id="JAPZVM010000011">
    <property type="protein sequence ID" value="MCZ8373357.1"/>
    <property type="molecule type" value="Genomic_DNA"/>
</dbReference>
<evidence type="ECO:0000313" key="2">
    <source>
        <dbReference type="EMBL" id="MCZ8373357.1"/>
    </source>
</evidence>
<name>A0ABT4PJY0_9BACT</name>
<dbReference type="PANTHER" id="PTHR43685">
    <property type="entry name" value="GLYCOSYLTRANSFERASE"/>
    <property type="match status" value="1"/>
</dbReference>
<reference evidence="2" key="1">
    <citation type="submission" date="2022-12" db="EMBL/GenBank/DDBJ databases">
        <title>Phocaeicola acetigenes sp. nov., isolated feces from a healthy human.</title>
        <authorList>
            <person name="Do H."/>
            <person name="Ha Y.B."/>
            <person name="Kim J.-S."/>
            <person name="Suh M.K."/>
            <person name="Kim H.S."/>
            <person name="Lee J.-S."/>
        </authorList>
    </citation>
    <scope>NUCLEOTIDE SEQUENCE</scope>
    <source>
        <strain evidence="2">KGMB11183</strain>
    </source>
</reference>
<feature type="domain" description="Glycosyltransferase 2-like" evidence="1">
    <location>
        <begin position="9"/>
        <end position="156"/>
    </location>
</feature>
<sequence length="334" mass="39123">MNKSIPIVSVIVPNYNYAKFLDQRIASILNQTYTNYELILLDDASTDNSAEVLKKYQDNPHVSQIIINEHNSGSPFKQWMKGISLAKGEWIWIAEADDLCEPTFLETCMRYIEMDKGNTSICNVGSVYIDSKGKNINRAVQTWEKNEKQVSAISFDGKKFAEFILYWSNKVPNASGVVFRKEYALRIQDPTWTTMRYCGDWLFWFEMVLQGNAIQVYKILNYFRIHNSQTSKGISSGQNIVESLKVALYIRKKIPSIGYDKSRQKYGREARIIRHLKDKAIQNKIKKEYQQMLHSSFLKNYLYYKLHRHLRFLPMISSEEKEKKKALKYSRILE</sequence>
<comment type="caution">
    <text evidence="2">The sequence shown here is derived from an EMBL/GenBank/DDBJ whole genome shotgun (WGS) entry which is preliminary data.</text>
</comment>
<keyword evidence="3" id="KW-1185">Reference proteome</keyword>
<dbReference type="InterPro" id="IPR050834">
    <property type="entry name" value="Glycosyltransf_2"/>
</dbReference>
<dbReference type="Proteomes" id="UP001141933">
    <property type="component" value="Unassembled WGS sequence"/>
</dbReference>
<dbReference type="PANTHER" id="PTHR43685:SF11">
    <property type="entry name" value="GLYCOSYLTRANSFERASE TAGX-RELATED"/>
    <property type="match status" value="1"/>
</dbReference>
<dbReference type="CDD" id="cd00761">
    <property type="entry name" value="Glyco_tranf_GTA_type"/>
    <property type="match status" value="1"/>
</dbReference>
<protein>
    <submittedName>
        <fullName evidence="2">Glycosyltransferase family 2 protein</fullName>
    </submittedName>
</protein>
<dbReference type="Pfam" id="PF00535">
    <property type="entry name" value="Glycos_transf_2"/>
    <property type="match status" value="1"/>
</dbReference>
<gene>
    <name evidence="2" type="ORF">O6P32_11685</name>
</gene>
<proteinExistence type="predicted"/>
<dbReference type="SUPFAM" id="SSF53448">
    <property type="entry name" value="Nucleotide-diphospho-sugar transferases"/>
    <property type="match status" value="1"/>
</dbReference>
<dbReference type="RefSeq" id="WP_269878677.1">
    <property type="nucleotide sequence ID" value="NZ_JAPZVM010000011.1"/>
</dbReference>
<accession>A0ABT4PJY0</accession>
<evidence type="ECO:0000259" key="1">
    <source>
        <dbReference type="Pfam" id="PF00535"/>
    </source>
</evidence>
<dbReference type="InterPro" id="IPR001173">
    <property type="entry name" value="Glyco_trans_2-like"/>
</dbReference>
<organism evidence="2 3">
    <name type="scientific">Phocaeicola acetigenes</name>
    <dbReference type="NCBI Taxonomy" id="3016083"/>
    <lineage>
        <taxon>Bacteria</taxon>
        <taxon>Pseudomonadati</taxon>
        <taxon>Bacteroidota</taxon>
        <taxon>Bacteroidia</taxon>
        <taxon>Bacteroidales</taxon>
        <taxon>Bacteroidaceae</taxon>
        <taxon>Phocaeicola</taxon>
    </lineage>
</organism>
<evidence type="ECO:0000313" key="3">
    <source>
        <dbReference type="Proteomes" id="UP001141933"/>
    </source>
</evidence>